<dbReference type="InterPro" id="IPR052585">
    <property type="entry name" value="Lipid_raft_assoc_Zn_ADH"/>
</dbReference>
<dbReference type="InterPro" id="IPR011032">
    <property type="entry name" value="GroES-like_sf"/>
</dbReference>
<dbReference type="SUPFAM" id="SSF50129">
    <property type="entry name" value="GroES-like"/>
    <property type="match status" value="1"/>
</dbReference>
<dbReference type="Pfam" id="PF08240">
    <property type="entry name" value="ADH_N"/>
    <property type="match status" value="1"/>
</dbReference>
<dbReference type="Gene3D" id="3.40.50.720">
    <property type="entry name" value="NAD(P)-binding Rossmann-like Domain"/>
    <property type="match status" value="1"/>
</dbReference>
<dbReference type="PANTHER" id="PTHR43482">
    <property type="entry name" value="PROTEIN AST1-RELATED"/>
    <property type="match status" value="1"/>
</dbReference>
<reference evidence="2 3" key="1">
    <citation type="submission" date="2019-07" db="EMBL/GenBank/DDBJ databases">
        <title>Genomic Encyclopedia of Archaeal and Bacterial Type Strains, Phase II (KMG-II): from individual species to whole genera.</title>
        <authorList>
            <person name="Goeker M."/>
        </authorList>
    </citation>
    <scope>NUCLEOTIDE SEQUENCE [LARGE SCALE GENOMIC DNA]</scope>
    <source>
        <strain evidence="2 3">DSM 46842</strain>
    </source>
</reference>
<dbReference type="Gene3D" id="3.90.180.10">
    <property type="entry name" value="Medium-chain alcohol dehydrogenases, catalytic domain"/>
    <property type="match status" value="1"/>
</dbReference>
<dbReference type="PANTHER" id="PTHR43482:SF1">
    <property type="entry name" value="PROTEIN AST1-RELATED"/>
    <property type="match status" value="1"/>
</dbReference>
<sequence>MRAVGVTEFGGPEALHLVDVEPEPLGPGQVRLRVRAAAVSPTDTHARSGAYADRDPVKTPPWVPGMDVAGTVAEVGEGVDHLAVGDLAMGIVVPFGPYGGYREDKVLPGDSVVRAPAGATAAEASTLPMNGLTARLSLDLMGLRPGQVLAVTGAAGAYGGYVVQLAKADGLTVVADASEADEELVRGLGADLVVRRGEDVAARIREHVPEGVDGLADGSVQDEQVLPAVRDGGAVATVRGYRGNGERGLRFFPTLVRRVATDRPALDRLRQQVEDGAVTLRVARTFPAEQAAEAHRVLAAGGVRGRLVLTF</sequence>
<dbReference type="InterPro" id="IPR013154">
    <property type="entry name" value="ADH-like_N"/>
</dbReference>
<feature type="domain" description="Enoyl reductase (ER)" evidence="1">
    <location>
        <begin position="10"/>
        <end position="309"/>
    </location>
</feature>
<dbReference type="SMART" id="SM00829">
    <property type="entry name" value="PKS_ER"/>
    <property type="match status" value="1"/>
</dbReference>
<dbReference type="SUPFAM" id="SSF51735">
    <property type="entry name" value="NAD(P)-binding Rossmann-fold domains"/>
    <property type="match status" value="1"/>
</dbReference>
<organism evidence="2 3">
    <name type="scientific">Blastococcus xanthinilyticus</name>
    <dbReference type="NCBI Taxonomy" id="1564164"/>
    <lineage>
        <taxon>Bacteria</taxon>
        <taxon>Bacillati</taxon>
        <taxon>Actinomycetota</taxon>
        <taxon>Actinomycetes</taxon>
        <taxon>Geodermatophilales</taxon>
        <taxon>Geodermatophilaceae</taxon>
        <taxon>Blastococcus</taxon>
    </lineage>
</organism>
<dbReference type="AlphaFoldDB" id="A0A5S5CTA6"/>
<name>A0A5S5CTA6_9ACTN</name>
<proteinExistence type="predicted"/>
<dbReference type="Pfam" id="PF13602">
    <property type="entry name" value="ADH_zinc_N_2"/>
    <property type="match status" value="1"/>
</dbReference>
<dbReference type="GO" id="GO:0016491">
    <property type="term" value="F:oxidoreductase activity"/>
    <property type="evidence" value="ECO:0007669"/>
    <property type="project" value="InterPro"/>
</dbReference>
<evidence type="ECO:0000259" key="1">
    <source>
        <dbReference type="SMART" id="SM00829"/>
    </source>
</evidence>
<accession>A0A5S5CTA6</accession>
<dbReference type="Proteomes" id="UP000322499">
    <property type="component" value="Unassembled WGS sequence"/>
</dbReference>
<dbReference type="EMBL" id="VNHW01000008">
    <property type="protein sequence ID" value="TYP86845.1"/>
    <property type="molecule type" value="Genomic_DNA"/>
</dbReference>
<dbReference type="InterPro" id="IPR036291">
    <property type="entry name" value="NAD(P)-bd_dom_sf"/>
</dbReference>
<dbReference type="InterPro" id="IPR020843">
    <property type="entry name" value="ER"/>
</dbReference>
<evidence type="ECO:0000313" key="2">
    <source>
        <dbReference type="EMBL" id="TYP86845.1"/>
    </source>
</evidence>
<protein>
    <submittedName>
        <fullName evidence="2">NADPH:quinone reductase-like Zn-dependent oxidoreductase</fullName>
    </submittedName>
</protein>
<comment type="caution">
    <text evidence="2">The sequence shown here is derived from an EMBL/GenBank/DDBJ whole genome shotgun (WGS) entry which is preliminary data.</text>
</comment>
<dbReference type="CDD" id="cd05289">
    <property type="entry name" value="MDR_like_2"/>
    <property type="match status" value="1"/>
</dbReference>
<keyword evidence="3" id="KW-1185">Reference proteome</keyword>
<dbReference type="RefSeq" id="WP_166533661.1">
    <property type="nucleotide sequence ID" value="NZ_VNHW01000008.1"/>
</dbReference>
<gene>
    <name evidence="2" type="ORF">BD833_108130</name>
</gene>
<evidence type="ECO:0000313" key="3">
    <source>
        <dbReference type="Proteomes" id="UP000322499"/>
    </source>
</evidence>